<proteinExistence type="predicted"/>
<evidence type="ECO:0000313" key="2">
    <source>
        <dbReference type="Proteomes" id="UP000254651"/>
    </source>
</evidence>
<evidence type="ECO:0000313" key="1">
    <source>
        <dbReference type="EMBL" id="STZ75564.1"/>
    </source>
</evidence>
<dbReference type="Pfam" id="PF07030">
    <property type="entry name" value="Phage_Mu_Gp36"/>
    <property type="match status" value="1"/>
</dbReference>
<name>A0A378UDT0_BERDE</name>
<accession>A0A378UDT0</accession>
<reference evidence="1 2" key="1">
    <citation type="submission" date="2018-06" db="EMBL/GenBank/DDBJ databases">
        <authorList>
            <consortium name="Pathogen Informatics"/>
            <person name="Doyle S."/>
        </authorList>
    </citation>
    <scope>NUCLEOTIDE SEQUENCE [LARGE SCALE GENOMIC DNA]</scope>
    <source>
        <strain evidence="1 2">NCTC10295</strain>
    </source>
</reference>
<dbReference type="RefSeq" id="WP_066075953.1">
    <property type="nucleotide sequence ID" value="NZ_CP181246.1"/>
</dbReference>
<dbReference type="EMBL" id="UGQS01000001">
    <property type="protein sequence ID" value="STZ75564.1"/>
    <property type="molecule type" value="Genomic_DNA"/>
</dbReference>
<dbReference type="AlphaFoldDB" id="A0A378UDT0"/>
<dbReference type="Proteomes" id="UP000254651">
    <property type="component" value="Unassembled WGS sequence"/>
</dbReference>
<dbReference type="InterPro" id="IPR009752">
    <property type="entry name" value="Phage_Mu_GpJ"/>
</dbReference>
<keyword evidence="2" id="KW-1185">Reference proteome</keyword>
<organism evidence="1 2">
    <name type="scientific">Bergeriella denitrificans</name>
    <name type="common">Neisseria denitrificans</name>
    <dbReference type="NCBI Taxonomy" id="494"/>
    <lineage>
        <taxon>Bacteria</taxon>
        <taxon>Pseudomonadati</taxon>
        <taxon>Pseudomonadota</taxon>
        <taxon>Betaproteobacteria</taxon>
        <taxon>Neisseriales</taxon>
        <taxon>Neisseriaceae</taxon>
        <taxon>Bergeriella</taxon>
    </lineage>
</organism>
<gene>
    <name evidence="1" type="ORF">NCTC10295_00305</name>
</gene>
<sequence>MAYATVADMVDRFGDLEMIEMTDRHHSGAVNQEVAAVALADASAEIDAYLGRFARPFEEVPPILKRLCCDIARYRLTAANGVLITEEIRNRYQIDVLNLLKALAKGDLQLGADGSDDGQAATADSGVMFTNAKNRIFARDNPDRAAD</sequence>
<protein>
    <submittedName>
        <fullName evidence="1">Mu-like prophage protein gp36</fullName>
    </submittedName>
</protein>